<keyword evidence="6 7" id="KW-0472">Membrane</keyword>
<reference evidence="12" key="1">
    <citation type="journal article" date="2019" name="Int. J. Syst. Evol. Microbiol.">
        <title>The Global Catalogue of Microorganisms (GCM) 10K type strain sequencing project: providing services to taxonomists for standard genome sequencing and annotation.</title>
        <authorList>
            <consortium name="The Broad Institute Genomics Platform"/>
            <consortium name="The Broad Institute Genome Sequencing Center for Infectious Disease"/>
            <person name="Wu L."/>
            <person name="Ma J."/>
        </authorList>
    </citation>
    <scope>NUCLEOTIDE SEQUENCE [LARGE SCALE GENOMIC DNA]</scope>
    <source>
        <strain evidence="12">NBRC 111756</strain>
    </source>
</reference>
<feature type="domain" description="Mechanosensitive ion channel MscS" evidence="8">
    <location>
        <begin position="102"/>
        <end position="169"/>
    </location>
</feature>
<keyword evidence="7" id="KW-0407">Ion channel</keyword>
<dbReference type="Gene3D" id="3.30.70.100">
    <property type="match status" value="1"/>
</dbReference>
<protein>
    <recommendedName>
        <fullName evidence="7">Small-conductance mechanosensitive channel</fullName>
    </recommendedName>
</protein>
<dbReference type="Pfam" id="PF21082">
    <property type="entry name" value="MS_channel_3rd"/>
    <property type="match status" value="1"/>
</dbReference>
<comment type="subunit">
    <text evidence="7">Homoheptamer.</text>
</comment>
<feature type="domain" description="Mechanosensitive ion channel transmembrane helices 2/3" evidence="10">
    <location>
        <begin position="61"/>
        <end position="101"/>
    </location>
</feature>
<keyword evidence="7" id="KW-0997">Cell inner membrane</keyword>
<dbReference type="InterPro" id="IPR045275">
    <property type="entry name" value="MscS_archaea/bacteria_type"/>
</dbReference>
<evidence type="ECO:0000313" key="11">
    <source>
        <dbReference type="EMBL" id="MFC6668899.1"/>
    </source>
</evidence>
<dbReference type="Gene3D" id="2.30.30.60">
    <property type="match status" value="1"/>
</dbReference>
<dbReference type="EMBL" id="JBHSWE010000001">
    <property type="protein sequence ID" value="MFC6668899.1"/>
    <property type="molecule type" value="Genomic_DNA"/>
</dbReference>
<dbReference type="InterPro" id="IPR011066">
    <property type="entry name" value="MscS_channel_C_sf"/>
</dbReference>
<dbReference type="InterPro" id="IPR049142">
    <property type="entry name" value="MS_channel_1st"/>
</dbReference>
<dbReference type="SUPFAM" id="SSF82861">
    <property type="entry name" value="Mechanosensitive channel protein MscS (YggB), transmembrane region"/>
    <property type="match status" value="1"/>
</dbReference>
<keyword evidence="12" id="KW-1185">Reference proteome</keyword>
<comment type="subcellular location">
    <subcellularLocation>
        <location evidence="7">Cell inner membrane</location>
        <topology evidence="7">Multi-pass membrane protein</topology>
    </subcellularLocation>
    <subcellularLocation>
        <location evidence="1">Cell membrane</location>
        <topology evidence="1">Multi-pass membrane protein</topology>
    </subcellularLocation>
</comment>
<feature type="transmembrane region" description="Helical" evidence="7">
    <location>
        <begin position="12"/>
        <end position="34"/>
    </location>
</feature>
<evidence type="ECO:0000259" key="10">
    <source>
        <dbReference type="Pfam" id="PF21088"/>
    </source>
</evidence>
<evidence type="ECO:0000256" key="5">
    <source>
        <dbReference type="ARBA" id="ARBA00022989"/>
    </source>
</evidence>
<evidence type="ECO:0000259" key="9">
    <source>
        <dbReference type="Pfam" id="PF21082"/>
    </source>
</evidence>
<dbReference type="PANTHER" id="PTHR30221:SF1">
    <property type="entry name" value="SMALL-CONDUCTANCE MECHANOSENSITIVE CHANNEL"/>
    <property type="match status" value="1"/>
</dbReference>
<keyword evidence="4 7" id="KW-0812">Transmembrane</keyword>
<evidence type="ECO:0000313" key="12">
    <source>
        <dbReference type="Proteomes" id="UP001596422"/>
    </source>
</evidence>
<dbReference type="SUPFAM" id="SSF50182">
    <property type="entry name" value="Sm-like ribonucleoproteins"/>
    <property type="match status" value="1"/>
</dbReference>
<feature type="transmembrane region" description="Helical" evidence="7">
    <location>
        <begin position="54"/>
        <end position="75"/>
    </location>
</feature>
<sequence>MENFYADYVDAYAIPWAINIVLALAIFIVGRLVIKLLLNLIGRGLRRAKLDAMLVSFISSIVNVLLLLVVVVAALDQLGVDTTSMIAVVGAAGLAVGLALQDSLKNFAAGVLLIIFRPFREGDFVEAGGVAGIVEHISIFNTVMRTGDNREVIVPNGGIYSGVITNYSKRETRRVDMVFGIGYDSDLLKAKRILTEILAEDERVLPEPEPVVAVAALADSSVNFNVRPWVRSADYWNVLWDTNEKVKLRFDQEGISIPFPQMDVHLHKKSDKL</sequence>
<feature type="transmembrane region" description="Helical" evidence="7">
    <location>
        <begin position="81"/>
        <end position="100"/>
    </location>
</feature>
<dbReference type="RefSeq" id="WP_379907456.1">
    <property type="nucleotide sequence ID" value="NZ_JBHSWE010000001.1"/>
</dbReference>
<evidence type="ECO:0000256" key="3">
    <source>
        <dbReference type="ARBA" id="ARBA00022475"/>
    </source>
</evidence>
<comment type="function">
    <text evidence="7">Mechanosensitive channel that participates in the regulation of osmotic pressure changes within the cell, opening in response to stretch forces in the membrane lipid bilayer, without the need for other proteins. Contributes to normal resistance to hypoosmotic shock. Forms an ion channel of 1.0 nanosiemens conductance with a slight preference for anions.</text>
</comment>
<keyword evidence="7" id="KW-0406">Ion transport</keyword>
<name>A0ABW1ZU63_9GAMM</name>
<dbReference type="Gene3D" id="1.10.287.1260">
    <property type="match status" value="1"/>
</dbReference>
<keyword evidence="7" id="KW-0813">Transport</keyword>
<evidence type="ECO:0000259" key="8">
    <source>
        <dbReference type="Pfam" id="PF00924"/>
    </source>
</evidence>
<dbReference type="InterPro" id="IPR006685">
    <property type="entry name" value="MscS_channel_2nd"/>
</dbReference>
<evidence type="ECO:0000256" key="6">
    <source>
        <dbReference type="ARBA" id="ARBA00023136"/>
    </source>
</evidence>
<dbReference type="Pfam" id="PF00924">
    <property type="entry name" value="MS_channel_2nd"/>
    <property type="match status" value="1"/>
</dbReference>
<dbReference type="Pfam" id="PF21088">
    <property type="entry name" value="MS_channel_1st"/>
    <property type="match status" value="1"/>
</dbReference>
<comment type="caution">
    <text evidence="7">Lacks conserved residue(s) required for the propagation of feature annotation.</text>
</comment>
<dbReference type="PANTHER" id="PTHR30221">
    <property type="entry name" value="SMALL-CONDUCTANCE MECHANOSENSITIVE CHANNEL"/>
    <property type="match status" value="1"/>
</dbReference>
<keyword evidence="3" id="KW-1003">Cell membrane</keyword>
<evidence type="ECO:0000256" key="4">
    <source>
        <dbReference type="ARBA" id="ARBA00022692"/>
    </source>
</evidence>
<dbReference type="InterPro" id="IPR011014">
    <property type="entry name" value="MscS_channel_TM-2"/>
</dbReference>
<accession>A0ABW1ZU63</accession>
<evidence type="ECO:0000256" key="1">
    <source>
        <dbReference type="ARBA" id="ARBA00004651"/>
    </source>
</evidence>
<evidence type="ECO:0000256" key="7">
    <source>
        <dbReference type="RuleBase" id="RU369025"/>
    </source>
</evidence>
<dbReference type="InterPro" id="IPR023408">
    <property type="entry name" value="MscS_beta-dom_sf"/>
</dbReference>
<comment type="caution">
    <text evidence="11">The sequence shown here is derived from an EMBL/GenBank/DDBJ whole genome shotgun (WGS) entry which is preliminary data.</text>
</comment>
<dbReference type="InterPro" id="IPR010920">
    <property type="entry name" value="LSM_dom_sf"/>
</dbReference>
<gene>
    <name evidence="11" type="ORF">ACFQDL_01335</name>
</gene>
<feature type="domain" description="Mechanosensitive ion channel MscS C-terminal" evidence="9">
    <location>
        <begin position="175"/>
        <end position="257"/>
    </location>
</feature>
<keyword evidence="5 7" id="KW-1133">Transmembrane helix</keyword>
<evidence type="ECO:0000256" key="2">
    <source>
        <dbReference type="ARBA" id="ARBA00008017"/>
    </source>
</evidence>
<dbReference type="InterPro" id="IPR049278">
    <property type="entry name" value="MS_channel_C"/>
</dbReference>
<dbReference type="Proteomes" id="UP001596422">
    <property type="component" value="Unassembled WGS sequence"/>
</dbReference>
<proteinExistence type="inferred from homology"/>
<comment type="similarity">
    <text evidence="2 7">Belongs to the MscS (TC 1.A.23) family.</text>
</comment>
<organism evidence="11 12">
    <name type="scientific">Marinobacterium aestuariivivens</name>
    <dbReference type="NCBI Taxonomy" id="1698799"/>
    <lineage>
        <taxon>Bacteria</taxon>
        <taxon>Pseudomonadati</taxon>
        <taxon>Pseudomonadota</taxon>
        <taxon>Gammaproteobacteria</taxon>
        <taxon>Oceanospirillales</taxon>
        <taxon>Oceanospirillaceae</taxon>
        <taxon>Marinobacterium</taxon>
    </lineage>
</organism>
<dbReference type="SUPFAM" id="SSF82689">
    <property type="entry name" value="Mechanosensitive channel protein MscS (YggB), C-terminal domain"/>
    <property type="match status" value="1"/>
</dbReference>